<protein>
    <submittedName>
        <fullName evidence="1">Uncharacterized protein</fullName>
    </submittedName>
</protein>
<gene>
    <name evidence="1" type="ORF">JTE90_014642</name>
</gene>
<dbReference type="EMBL" id="JAFNEN010000134">
    <property type="protein sequence ID" value="KAG8192866.1"/>
    <property type="molecule type" value="Genomic_DNA"/>
</dbReference>
<comment type="caution">
    <text evidence="1">The sequence shown here is derived from an EMBL/GenBank/DDBJ whole genome shotgun (WGS) entry which is preliminary data.</text>
</comment>
<keyword evidence="2" id="KW-1185">Reference proteome</keyword>
<proteinExistence type="predicted"/>
<sequence length="73" mass="8105">MASTSPDSATKRLLSGIFLRRRAARARAQDISKRSHPPTCGFDIPPVRTPVLNAVENIPKLIFVWGKNKRGHV</sequence>
<dbReference type="AlphaFoldDB" id="A0AAV6VB33"/>
<evidence type="ECO:0000313" key="1">
    <source>
        <dbReference type="EMBL" id="KAG8192866.1"/>
    </source>
</evidence>
<name>A0AAV6VB33_9ARAC</name>
<dbReference type="Proteomes" id="UP000827092">
    <property type="component" value="Unassembled WGS sequence"/>
</dbReference>
<evidence type="ECO:0000313" key="2">
    <source>
        <dbReference type="Proteomes" id="UP000827092"/>
    </source>
</evidence>
<accession>A0AAV6VB33</accession>
<organism evidence="1 2">
    <name type="scientific">Oedothorax gibbosus</name>
    <dbReference type="NCBI Taxonomy" id="931172"/>
    <lineage>
        <taxon>Eukaryota</taxon>
        <taxon>Metazoa</taxon>
        <taxon>Ecdysozoa</taxon>
        <taxon>Arthropoda</taxon>
        <taxon>Chelicerata</taxon>
        <taxon>Arachnida</taxon>
        <taxon>Araneae</taxon>
        <taxon>Araneomorphae</taxon>
        <taxon>Entelegynae</taxon>
        <taxon>Araneoidea</taxon>
        <taxon>Linyphiidae</taxon>
        <taxon>Erigoninae</taxon>
        <taxon>Oedothorax</taxon>
    </lineage>
</organism>
<reference evidence="1 2" key="1">
    <citation type="journal article" date="2022" name="Nat. Ecol. Evol.">
        <title>A masculinizing supergene underlies an exaggerated male reproductive morph in a spider.</title>
        <authorList>
            <person name="Hendrickx F."/>
            <person name="De Corte Z."/>
            <person name="Sonet G."/>
            <person name="Van Belleghem S.M."/>
            <person name="Kostlbacher S."/>
            <person name="Vangestel C."/>
        </authorList>
    </citation>
    <scope>NUCLEOTIDE SEQUENCE [LARGE SCALE GENOMIC DNA]</scope>
    <source>
        <strain evidence="1">W744_W776</strain>
    </source>
</reference>